<dbReference type="AlphaFoldDB" id="C7XTP3"/>
<evidence type="ECO:0000313" key="5">
    <source>
        <dbReference type="Proteomes" id="UP000003987"/>
    </source>
</evidence>
<sequence>MAEFEISPIREGRPVKIIDDKERACYDLLDKLKIKYQRVDYNFYPTTEVGKELITETLGTLDIKNLVFNDKHHRHYYLVVMLKKQRFDQKAFRNAFHLGKITMSSADDLKNVLNSHPGAISITELMYDQAGQVGVYFQSDVLATKYFRFHPNENHATLRISTEDLVHKLMPGLHHEIHRWEFSGCG</sequence>
<dbReference type="eggNOG" id="COG3760">
    <property type="taxonomic scope" value="Bacteria"/>
</dbReference>
<protein>
    <recommendedName>
        <fullName evidence="3">YbaK/aminoacyl-tRNA synthetase-associated domain-containing protein</fullName>
    </recommendedName>
</protein>
<dbReference type="OrthoDB" id="9798587at2"/>
<keyword evidence="2" id="KW-0648">Protein biosynthesis</keyword>
<dbReference type="PANTHER" id="PTHR31423:SF3">
    <property type="entry name" value="PROLYL-TRNA SYNTHETASE ASSOCIATED DOMAIN-CONTAINING PROTEIN 1-RELATED"/>
    <property type="match status" value="1"/>
</dbReference>
<dbReference type="PANTHER" id="PTHR31423">
    <property type="entry name" value="YBAK DOMAIN-CONTAINING PROTEIN"/>
    <property type="match status" value="1"/>
</dbReference>
<comment type="similarity">
    <text evidence="1">Belongs to the PRORSD1 family.</text>
</comment>
<accession>C7XTP3</accession>
<proteinExistence type="inferred from homology"/>
<dbReference type="SUPFAM" id="SSF55826">
    <property type="entry name" value="YbaK/ProRS associated domain"/>
    <property type="match status" value="1"/>
</dbReference>
<dbReference type="HOGENOM" id="CLU_104635_1_0_9"/>
<dbReference type="RefSeq" id="WP_006915795.1">
    <property type="nucleotide sequence ID" value="NZ_GG698802.1"/>
</dbReference>
<organism evidence="4 5">
    <name type="scientific">Limosilactobacillus coleohominis 101-4-CHN</name>
    <dbReference type="NCBI Taxonomy" id="575594"/>
    <lineage>
        <taxon>Bacteria</taxon>
        <taxon>Bacillati</taxon>
        <taxon>Bacillota</taxon>
        <taxon>Bacilli</taxon>
        <taxon>Lactobacillales</taxon>
        <taxon>Lactobacillaceae</taxon>
        <taxon>Limosilactobacillus</taxon>
    </lineage>
</organism>
<reference evidence="4 5" key="1">
    <citation type="submission" date="2009-06" db="EMBL/GenBank/DDBJ databases">
        <title>The Genome Sequence of Lactobacillus coleohominis strain 101-4-CHN.</title>
        <authorList>
            <consortium name="The Broad Institute Genome Sequencing Platform"/>
            <person name="Ward D."/>
            <person name="Young S.K."/>
            <person name="Zeng Q."/>
            <person name="Koehrsen M."/>
            <person name="Alvarado L."/>
            <person name="Berlin A."/>
            <person name="Borenstein D."/>
            <person name="Chen Z."/>
            <person name="Engels R."/>
            <person name="Freedman E."/>
            <person name="Gellesch M."/>
            <person name="Goldberg J."/>
            <person name="Griggs A."/>
            <person name="Gujja S."/>
            <person name="Heiman D."/>
            <person name="Hepburn T."/>
            <person name="Howarth C."/>
            <person name="Jen D."/>
            <person name="Larson L."/>
            <person name="Lewis B."/>
            <person name="Mehta T."/>
            <person name="Park D."/>
            <person name="Pearson M."/>
            <person name="Roberts A."/>
            <person name="Saif S."/>
            <person name="Shea T."/>
            <person name="Shenoy N."/>
            <person name="Sisk P."/>
            <person name="Stolte C."/>
            <person name="Sykes S."/>
            <person name="Walk T."/>
            <person name="White J."/>
            <person name="Yandava C."/>
            <person name="Liu Y."/>
            <person name="Xu Q."/>
            <person name="Lander E."/>
            <person name="Nusbaum C."/>
            <person name="Galagan J."/>
            <person name="Birren B."/>
        </authorList>
    </citation>
    <scope>NUCLEOTIDE SEQUENCE [LARGE SCALE GENOMIC DNA]</scope>
    <source>
        <strain evidence="4 5">101-4-CHN</strain>
    </source>
</reference>
<dbReference type="Proteomes" id="UP000003987">
    <property type="component" value="Unassembled WGS sequence"/>
</dbReference>
<dbReference type="GO" id="GO:0006412">
    <property type="term" value="P:translation"/>
    <property type="evidence" value="ECO:0007669"/>
    <property type="project" value="UniProtKB-KW"/>
</dbReference>
<dbReference type="InterPro" id="IPR007214">
    <property type="entry name" value="YbaK/aa-tRNA-synth-assoc-dom"/>
</dbReference>
<dbReference type="InterPro" id="IPR036754">
    <property type="entry name" value="YbaK/aa-tRNA-synt-asso_dom_sf"/>
</dbReference>
<feature type="domain" description="YbaK/aminoacyl-tRNA synthetase-associated" evidence="3">
    <location>
        <begin position="63"/>
        <end position="166"/>
    </location>
</feature>
<dbReference type="Pfam" id="PF04073">
    <property type="entry name" value="tRNA_edit"/>
    <property type="match status" value="1"/>
</dbReference>
<evidence type="ECO:0000313" key="4">
    <source>
        <dbReference type="EMBL" id="EEU30654.1"/>
    </source>
</evidence>
<gene>
    <name evidence="4" type="ORF">HMPREF0501_00059</name>
</gene>
<keyword evidence="5" id="KW-1185">Reference proteome</keyword>
<dbReference type="GO" id="GO:0002161">
    <property type="term" value="F:aminoacyl-tRNA deacylase activity"/>
    <property type="evidence" value="ECO:0007669"/>
    <property type="project" value="InterPro"/>
</dbReference>
<dbReference type="EMBL" id="GG698802">
    <property type="protein sequence ID" value="EEU30654.1"/>
    <property type="molecule type" value="Genomic_DNA"/>
</dbReference>
<evidence type="ECO:0000256" key="1">
    <source>
        <dbReference type="ARBA" id="ARBA00010201"/>
    </source>
</evidence>
<name>C7XTP3_9LACO</name>
<evidence type="ECO:0000259" key="3">
    <source>
        <dbReference type="Pfam" id="PF04073"/>
    </source>
</evidence>
<evidence type="ECO:0000256" key="2">
    <source>
        <dbReference type="ARBA" id="ARBA00022917"/>
    </source>
</evidence>
<dbReference type="STRING" id="575594.HMPREF0501_00059"/>
<dbReference type="Gene3D" id="3.90.960.10">
    <property type="entry name" value="YbaK/aminoacyl-tRNA synthetase-associated domain"/>
    <property type="match status" value="1"/>
</dbReference>
<dbReference type="InterPro" id="IPR040285">
    <property type="entry name" value="ProX/PRXD1"/>
</dbReference>